<dbReference type="InterPro" id="IPR019819">
    <property type="entry name" value="Carboxylesterase_B_CS"/>
</dbReference>
<dbReference type="InterPro" id="IPR050654">
    <property type="entry name" value="AChE-related_enzymes"/>
</dbReference>
<evidence type="ECO:0000313" key="5">
    <source>
        <dbReference type="EMBL" id="PNS17192.1"/>
    </source>
</evidence>
<dbReference type="InterPro" id="IPR019826">
    <property type="entry name" value="Carboxylesterase_B_AS"/>
</dbReference>
<accession>A0A2K1QQ87</accession>
<keyword evidence="6" id="KW-1185">Reference proteome</keyword>
<dbReference type="Proteomes" id="UP000243797">
    <property type="component" value="Unassembled WGS sequence"/>
</dbReference>
<organism evidence="5 6">
    <name type="scientific">Sphaceloma murrayae</name>
    <dbReference type="NCBI Taxonomy" id="2082308"/>
    <lineage>
        <taxon>Eukaryota</taxon>
        <taxon>Fungi</taxon>
        <taxon>Dikarya</taxon>
        <taxon>Ascomycota</taxon>
        <taxon>Pezizomycotina</taxon>
        <taxon>Dothideomycetes</taxon>
        <taxon>Dothideomycetidae</taxon>
        <taxon>Myriangiales</taxon>
        <taxon>Elsinoaceae</taxon>
        <taxon>Sphaceloma</taxon>
    </lineage>
</organism>
<feature type="signal peptide" evidence="3">
    <location>
        <begin position="1"/>
        <end position="18"/>
    </location>
</feature>
<protein>
    <recommendedName>
        <fullName evidence="3">Carboxylic ester hydrolase</fullName>
        <ecNumber evidence="3">3.1.1.-</ecNumber>
    </recommendedName>
</protein>
<dbReference type="InterPro" id="IPR029058">
    <property type="entry name" value="AB_hydrolase_fold"/>
</dbReference>
<keyword evidence="3" id="KW-0732">Signal</keyword>
<name>A0A2K1QQ87_9PEZI</name>
<dbReference type="AlphaFoldDB" id="A0A2K1QQ87"/>
<dbReference type="GO" id="GO:0052689">
    <property type="term" value="F:carboxylic ester hydrolase activity"/>
    <property type="evidence" value="ECO:0007669"/>
    <property type="project" value="TreeGrafter"/>
</dbReference>
<feature type="chain" id="PRO_5014210679" description="Carboxylic ester hydrolase" evidence="3">
    <location>
        <begin position="19"/>
        <end position="573"/>
    </location>
</feature>
<reference evidence="5 6" key="1">
    <citation type="submission" date="2017-06" db="EMBL/GenBank/DDBJ databases">
        <title>Draft genome sequence of a variant of Elsinoe murrayae.</title>
        <authorList>
            <person name="Cheng Q."/>
        </authorList>
    </citation>
    <scope>NUCLEOTIDE SEQUENCE [LARGE SCALE GENOMIC DNA]</scope>
    <source>
        <strain evidence="5 6">CQ-2017a</strain>
    </source>
</reference>
<dbReference type="InterPro" id="IPR002018">
    <property type="entry name" value="CarbesteraseB"/>
</dbReference>
<comment type="similarity">
    <text evidence="1 3">Belongs to the type-B carboxylesterase/lipase family.</text>
</comment>
<evidence type="ECO:0000313" key="6">
    <source>
        <dbReference type="Proteomes" id="UP000243797"/>
    </source>
</evidence>
<dbReference type="SUPFAM" id="SSF53474">
    <property type="entry name" value="alpha/beta-Hydrolases"/>
    <property type="match status" value="1"/>
</dbReference>
<proteinExistence type="inferred from homology"/>
<evidence type="ECO:0000256" key="1">
    <source>
        <dbReference type="ARBA" id="ARBA00005964"/>
    </source>
</evidence>
<dbReference type="Gene3D" id="3.40.50.1820">
    <property type="entry name" value="alpha/beta hydrolase"/>
    <property type="match status" value="1"/>
</dbReference>
<dbReference type="PROSITE" id="PS00941">
    <property type="entry name" value="CARBOXYLESTERASE_B_2"/>
    <property type="match status" value="1"/>
</dbReference>
<keyword evidence="2 3" id="KW-0378">Hydrolase</keyword>
<gene>
    <name evidence="5" type="ORF">CAC42_7246</name>
</gene>
<dbReference type="STRING" id="2082308.A0A2K1QQ87"/>
<dbReference type="OrthoDB" id="408631at2759"/>
<comment type="caution">
    <text evidence="5">The sequence shown here is derived from an EMBL/GenBank/DDBJ whole genome shotgun (WGS) entry which is preliminary data.</text>
</comment>
<sequence length="573" mass="62071">MHLQSALTSLALASGAIAAPRPAQLTTRQISAVAPVVNLKNGSYYGVRQANYSQDLFLGVPFAQPPIGDLRFANPEPLDQSWSGAWPATDYAFECIGYGGDQIGYQQSEDCLYLNVVRPSGYENQSLPVAVWIHGGGFSMGGAVDRRYNLSFIVDNSVKIGKPIIAVSIPYRLGPFGFLYSNEVQAAGQTNIGLRDQRLALQWIQENIGCFGGDPTKVTIWGESAGAASVGFHITAFNGRDDGLFRAAMLESGNPVSYGPINGTDFYQPRFDALVRAAGCSAANSTESPLDCLRSIPLFVLNNILNTTQFNSGWSPTIDGDFIARRGSEQLADGSFVKVPIIDGANSDEGTAFSPQGINTEDDFISNLNTTSGRQPALPASLITQLLAAYPNDPTIGIPSSASLGGDVVLPAPFGAQYRRSAAYFGDVTFIAGRRLTCQTWASAGLDAYCYRFNAIPAGIPWPIQATHFQEVAFVFNNLRGLGYAVNPFENKTEAYATLSGLMSRSWASFVYDLNPNNWTARAQYGAEEWPRYDTEMPRDFVFDANVTSYAEADTYRAEGIKIINANNALYMR</sequence>
<evidence type="ECO:0000256" key="2">
    <source>
        <dbReference type="ARBA" id="ARBA00022801"/>
    </source>
</evidence>
<dbReference type="EMBL" id="NKHZ01000052">
    <property type="protein sequence ID" value="PNS17192.1"/>
    <property type="molecule type" value="Genomic_DNA"/>
</dbReference>
<dbReference type="PROSITE" id="PS00122">
    <property type="entry name" value="CARBOXYLESTERASE_B_1"/>
    <property type="match status" value="1"/>
</dbReference>
<dbReference type="EC" id="3.1.1.-" evidence="3"/>
<dbReference type="PANTHER" id="PTHR43918">
    <property type="entry name" value="ACETYLCHOLINESTERASE"/>
    <property type="match status" value="1"/>
</dbReference>
<evidence type="ECO:0000256" key="3">
    <source>
        <dbReference type="RuleBase" id="RU361235"/>
    </source>
</evidence>
<feature type="domain" description="Carboxylesterase type B" evidence="4">
    <location>
        <begin position="35"/>
        <end position="540"/>
    </location>
</feature>
<dbReference type="PANTHER" id="PTHR43918:SF4">
    <property type="entry name" value="CARBOXYLIC ESTER HYDROLASE"/>
    <property type="match status" value="1"/>
</dbReference>
<evidence type="ECO:0000259" key="4">
    <source>
        <dbReference type="Pfam" id="PF00135"/>
    </source>
</evidence>
<dbReference type="Pfam" id="PF00135">
    <property type="entry name" value="COesterase"/>
    <property type="match status" value="1"/>
</dbReference>
<dbReference type="InParanoid" id="A0A2K1QQ87"/>